<keyword evidence="4" id="KW-0479">Metal-binding</keyword>
<dbReference type="InterPro" id="IPR006655">
    <property type="entry name" value="Mopterin_OxRdtase_prok_CS"/>
</dbReference>
<comment type="caution">
    <text evidence="9">The sequence shown here is derived from an EMBL/GenBank/DDBJ whole genome shotgun (WGS) entry which is preliminary data.</text>
</comment>
<evidence type="ECO:0000313" key="10">
    <source>
        <dbReference type="Proteomes" id="UP000779809"/>
    </source>
</evidence>
<keyword evidence="6" id="KW-0408">Iron</keyword>
<dbReference type="InterPro" id="IPR050612">
    <property type="entry name" value="Prok_Mopterin_Oxidored"/>
</dbReference>
<dbReference type="PROSITE" id="PS00490">
    <property type="entry name" value="MOLYBDOPTERIN_PROK_2"/>
    <property type="match status" value="1"/>
</dbReference>
<protein>
    <submittedName>
        <fullName evidence="9">Molybdopterin-dependent oxidoreductase</fullName>
    </submittedName>
</protein>
<dbReference type="AlphaFoldDB" id="A0A932A820"/>
<dbReference type="Gene3D" id="3.30.2070.10">
    <property type="entry name" value="Formate dehydrogenase/DMSO reductase"/>
    <property type="match status" value="1"/>
</dbReference>
<evidence type="ECO:0000256" key="3">
    <source>
        <dbReference type="ARBA" id="ARBA00022505"/>
    </source>
</evidence>
<keyword evidence="7" id="KW-0411">Iron-sulfur</keyword>
<feature type="domain" description="4Fe-4S Mo/W bis-MGD-type" evidence="8">
    <location>
        <begin position="3"/>
        <end position="62"/>
    </location>
</feature>
<gene>
    <name evidence="9" type="ORF">HYX28_06365</name>
</gene>
<dbReference type="SUPFAM" id="SSF50692">
    <property type="entry name" value="ADC-like"/>
    <property type="match status" value="1"/>
</dbReference>
<proteinExistence type="inferred from homology"/>
<dbReference type="SUPFAM" id="SSF53706">
    <property type="entry name" value="Formate dehydrogenase/DMSO reductase, domains 1-3"/>
    <property type="match status" value="1"/>
</dbReference>
<accession>A0A932A820</accession>
<dbReference type="Gene3D" id="3.40.228.10">
    <property type="entry name" value="Dimethylsulfoxide Reductase, domain 2"/>
    <property type="match status" value="1"/>
</dbReference>
<dbReference type="PANTHER" id="PTHR43742">
    <property type="entry name" value="TRIMETHYLAMINE-N-OXIDE REDUCTASE"/>
    <property type="match status" value="1"/>
</dbReference>
<dbReference type="InterPro" id="IPR006657">
    <property type="entry name" value="MoPterin_dinucl-bd_dom"/>
</dbReference>
<evidence type="ECO:0000256" key="6">
    <source>
        <dbReference type="ARBA" id="ARBA00023004"/>
    </source>
</evidence>
<evidence type="ECO:0000256" key="7">
    <source>
        <dbReference type="ARBA" id="ARBA00023014"/>
    </source>
</evidence>
<evidence type="ECO:0000259" key="8">
    <source>
        <dbReference type="PROSITE" id="PS51669"/>
    </source>
</evidence>
<dbReference type="CDD" id="cd02766">
    <property type="entry name" value="MopB_3"/>
    <property type="match status" value="1"/>
</dbReference>
<dbReference type="Pfam" id="PF01568">
    <property type="entry name" value="Molydop_binding"/>
    <property type="match status" value="1"/>
</dbReference>
<dbReference type="Gene3D" id="2.40.40.20">
    <property type="match status" value="1"/>
</dbReference>
<comment type="similarity">
    <text evidence="2">Belongs to the prokaryotic molybdopterin-containing oxidoreductase family.</text>
</comment>
<keyword evidence="3" id="KW-0500">Molybdenum</keyword>
<dbReference type="GO" id="GO:0051536">
    <property type="term" value="F:iron-sulfur cluster binding"/>
    <property type="evidence" value="ECO:0007669"/>
    <property type="project" value="UniProtKB-KW"/>
</dbReference>
<evidence type="ECO:0000256" key="4">
    <source>
        <dbReference type="ARBA" id="ARBA00022723"/>
    </source>
</evidence>
<dbReference type="InterPro" id="IPR009010">
    <property type="entry name" value="Asp_de-COase-like_dom_sf"/>
</dbReference>
<dbReference type="Gene3D" id="2.20.25.90">
    <property type="entry name" value="ADC-like domains"/>
    <property type="match status" value="1"/>
</dbReference>
<dbReference type="PROSITE" id="PS51669">
    <property type="entry name" value="4FE4S_MOW_BIS_MGD"/>
    <property type="match status" value="1"/>
</dbReference>
<evidence type="ECO:0000313" key="9">
    <source>
        <dbReference type="EMBL" id="MBI2678386.1"/>
    </source>
</evidence>
<dbReference type="InterPro" id="IPR006656">
    <property type="entry name" value="Mopterin_OxRdtase"/>
</dbReference>
<dbReference type="Pfam" id="PF00384">
    <property type="entry name" value="Molybdopterin"/>
    <property type="match status" value="1"/>
</dbReference>
<keyword evidence="5" id="KW-0560">Oxidoreductase</keyword>
<organism evidence="9 10">
    <name type="scientific">Candidatus Korobacter versatilis</name>
    <dbReference type="NCBI Taxonomy" id="658062"/>
    <lineage>
        <taxon>Bacteria</taxon>
        <taxon>Pseudomonadati</taxon>
        <taxon>Acidobacteriota</taxon>
        <taxon>Terriglobia</taxon>
        <taxon>Terriglobales</taxon>
        <taxon>Candidatus Korobacteraceae</taxon>
        <taxon>Candidatus Korobacter</taxon>
    </lineage>
</organism>
<evidence type="ECO:0000256" key="1">
    <source>
        <dbReference type="ARBA" id="ARBA00001942"/>
    </source>
</evidence>
<dbReference type="InterPro" id="IPR006963">
    <property type="entry name" value="Mopterin_OxRdtase_4Fe-4S_dom"/>
</dbReference>
<dbReference type="GO" id="GO:0043546">
    <property type="term" value="F:molybdopterin cofactor binding"/>
    <property type="evidence" value="ECO:0007669"/>
    <property type="project" value="InterPro"/>
</dbReference>
<dbReference type="SMART" id="SM00926">
    <property type="entry name" value="Molybdop_Fe4S4"/>
    <property type="match status" value="1"/>
</dbReference>
<sequence length="710" mass="76975">MPSRTVHAACPHDCPDGCGVLITVDELSGRATKIQGDPAHPVTRGFLCAKVAKYLDRVYSPDRLLYPMQRRAQKGTGGPEAFERISWDAALAAIAKKLQQVSDEFGPEAILPYSYGGTLGALGNSSMDQRFFFRLGASQLDRTICATAGGESLISVLGKKLGTEPEQFAESKLILAWGANIHGANVHLWPFIEDARRKGAKLVVIDPYQTRTAKCADWYIPIHPGTDVALALGMMNVIIGEKIYDADYVARHTVGFDELRARVAEYPPEKVAQWTGTAAADIRKLARDYARVRPAAIRVNYGVQRSENGGAAVRAIAMLPCITGSWKEVGGGLQLSTSGAYGLNKQALERPELMRKSPLGRPARLLNMSELARVLNEVGSNSDGPPVKALVVYNSNPAAVAPNHNGVIRGLKRPDLFTVVHEQFFTDTTDYADIILPATTFFEHKDLQTAYGHYYLMMSHQAIAPLGESRSNVETFRALAKAMGFTDECFDEPVDEMIEGALSGGAPTLEGITREDLEREGHIRLRLDGSSRPTAEGRGPTPYLPFASGGFATPSGKAELYSATLAKEGRDPIASFVAPRESRHTEAAAKYPLELLGRKADNYLNSTFANLPATQAMEDPGVLEIHSDDAAARGIRDGQPVRVFNDRGAITLRAKVNGHNTTPRGVVATYLNWAKLTPGGQNINVLTSERLTDIGRGATFYSCLVEIARA</sequence>
<dbReference type="Gene3D" id="3.40.50.740">
    <property type="match status" value="1"/>
</dbReference>
<dbReference type="GO" id="GO:0016491">
    <property type="term" value="F:oxidoreductase activity"/>
    <property type="evidence" value="ECO:0007669"/>
    <property type="project" value="UniProtKB-KW"/>
</dbReference>
<dbReference type="Pfam" id="PF04879">
    <property type="entry name" value="Molybdop_Fe4S4"/>
    <property type="match status" value="1"/>
</dbReference>
<dbReference type="Proteomes" id="UP000779809">
    <property type="component" value="Unassembled WGS sequence"/>
</dbReference>
<dbReference type="PANTHER" id="PTHR43742:SF6">
    <property type="entry name" value="OXIDOREDUCTASE YYAE-RELATED"/>
    <property type="match status" value="1"/>
</dbReference>
<dbReference type="EMBL" id="JACPNR010000008">
    <property type="protein sequence ID" value="MBI2678386.1"/>
    <property type="molecule type" value="Genomic_DNA"/>
</dbReference>
<dbReference type="GO" id="GO:0046872">
    <property type="term" value="F:metal ion binding"/>
    <property type="evidence" value="ECO:0007669"/>
    <property type="project" value="UniProtKB-KW"/>
</dbReference>
<evidence type="ECO:0000256" key="5">
    <source>
        <dbReference type="ARBA" id="ARBA00023002"/>
    </source>
</evidence>
<name>A0A932A820_9BACT</name>
<evidence type="ECO:0000256" key="2">
    <source>
        <dbReference type="ARBA" id="ARBA00010312"/>
    </source>
</evidence>
<comment type="cofactor">
    <cofactor evidence="1">
        <name>Mo-bis(molybdopterin guanine dinucleotide)</name>
        <dbReference type="ChEBI" id="CHEBI:60539"/>
    </cofactor>
</comment>
<reference evidence="9" key="1">
    <citation type="submission" date="2020-07" db="EMBL/GenBank/DDBJ databases">
        <title>Huge and variable diversity of episymbiotic CPR bacteria and DPANN archaea in groundwater ecosystems.</title>
        <authorList>
            <person name="He C.Y."/>
            <person name="Keren R."/>
            <person name="Whittaker M."/>
            <person name="Farag I.F."/>
            <person name="Doudna J."/>
            <person name="Cate J.H.D."/>
            <person name="Banfield J.F."/>
        </authorList>
    </citation>
    <scope>NUCLEOTIDE SEQUENCE</scope>
    <source>
        <strain evidence="9">NC_groundwater_580_Pr5_B-0.1um_64_19</strain>
    </source>
</reference>